<keyword evidence="2" id="KW-1185">Reference proteome</keyword>
<protein>
    <submittedName>
        <fullName evidence="1">Uncharacterized protein</fullName>
    </submittedName>
</protein>
<evidence type="ECO:0000313" key="2">
    <source>
        <dbReference type="Proteomes" id="UP001331561"/>
    </source>
</evidence>
<dbReference type="Proteomes" id="UP001331561">
    <property type="component" value="Unassembled WGS sequence"/>
</dbReference>
<dbReference type="EMBL" id="JAYXHS010000001">
    <property type="protein sequence ID" value="MEC5385148.1"/>
    <property type="molecule type" value="Genomic_DNA"/>
</dbReference>
<sequence>MEAISILSLEKHDGEYKDWPKLTRLYCNGIDTGRKIPGYLIEAQYRCAEGYLLVTSQDCPFEESNDFLLLDAHFDLIATAGLLVPYASFLINEHWPLSDRSIRIHYYGDLFMDLAIEDPSEMSLPLRGPIARGAASLFASIRHGLLRLYWGENPGGRRSPIIKVLRTRRFDDFRDDAQSLASIQDLDERLEKIRQRSSDASTT</sequence>
<gene>
    <name evidence="1" type="ORF">VVD49_05400</name>
</gene>
<comment type="caution">
    <text evidence="1">The sequence shown here is derived from an EMBL/GenBank/DDBJ whole genome shotgun (WGS) entry which is preliminary data.</text>
</comment>
<reference evidence="1 2" key="1">
    <citation type="submission" date="2024-01" db="EMBL/GenBank/DDBJ databases">
        <title>Uliginosibacterium soil sp. nov.</title>
        <authorList>
            <person name="Lv Y."/>
        </authorList>
    </citation>
    <scope>NUCLEOTIDE SEQUENCE [LARGE SCALE GENOMIC DNA]</scope>
    <source>
        <strain evidence="1 2">H3</strain>
    </source>
</reference>
<dbReference type="RefSeq" id="WP_327598111.1">
    <property type="nucleotide sequence ID" value="NZ_JAYXHS010000001.1"/>
</dbReference>
<proteinExistence type="predicted"/>
<accession>A0ABU6K048</accession>
<evidence type="ECO:0000313" key="1">
    <source>
        <dbReference type="EMBL" id="MEC5385148.1"/>
    </source>
</evidence>
<name>A0ABU6K048_9RHOO</name>
<organism evidence="1 2">
    <name type="scientific">Uliginosibacterium silvisoli</name>
    <dbReference type="NCBI Taxonomy" id="3114758"/>
    <lineage>
        <taxon>Bacteria</taxon>
        <taxon>Pseudomonadati</taxon>
        <taxon>Pseudomonadota</taxon>
        <taxon>Betaproteobacteria</taxon>
        <taxon>Rhodocyclales</taxon>
        <taxon>Zoogloeaceae</taxon>
        <taxon>Uliginosibacterium</taxon>
    </lineage>
</organism>